<comment type="subcellular location">
    <subcellularLocation>
        <location evidence="1">Membrane</location>
        <topology evidence="1">Multi-pass membrane protein</topology>
    </subcellularLocation>
</comment>
<dbReference type="GO" id="GO:0055064">
    <property type="term" value="P:chloride ion homeostasis"/>
    <property type="evidence" value="ECO:0007669"/>
    <property type="project" value="TreeGrafter"/>
</dbReference>
<feature type="transmembrane region" description="Helical" evidence="6">
    <location>
        <begin position="287"/>
        <end position="306"/>
    </location>
</feature>
<dbReference type="GO" id="GO:1990573">
    <property type="term" value="P:potassium ion import across plasma membrane"/>
    <property type="evidence" value="ECO:0007669"/>
    <property type="project" value="TreeGrafter"/>
</dbReference>
<dbReference type="GO" id="GO:0055075">
    <property type="term" value="P:potassium ion homeostasis"/>
    <property type="evidence" value="ECO:0007669"/>
    <property type="project" value="TreeGrafter"/>
</dbReference>
<dbReference type="PANTHER" id="PTHR11827:SF103">
    <property type="entry name" value="SODIUM CHLORIDE COTRANSPORTER 69, ISOFORM E"/>
    <property type="match status" value="1"/>
</dbReference>
<evidence type="ECO:0000256" key="6">
    <source>
        <dbReference type="SAM" id="Phobius"/>
    </source>
</evidence>
<dbReference type="GO" id="GO:0006884">
    <property type="term" value="P:cell volume homeostasis"/>
    <property type="evidence" value="ECO:0007669"/>
    <property type="project" value="TreeGrafter"/>
</dbReference>
<evidence type="ECO:0000313" key="8">
    <source>
        <dbReference type="Proteomes" id="UP000887566"/>
    </source>
</evidence>
<dbReference type="Proteomes" id="UP000887566">
    <property type="component" value="Unplaced"/>
</dbReference>
<dbReference type="Pfam" id="PF00324">
    <property type="entry name" value="AA_permease"/>
    <property type="match status" value="1"/>
</dbReference>
<feature type="transmembrane region" description="Helical" evidence="6">
    <location>
        <begin position="166"/>
        <end position="191"/>
    </location>
</feature>
<feature type="transmembrane region" description="Helical" evidence="6">
    <location>
        <begin position="139"/>
        <end position="160"/>
    </location>
</feature>
<dbReference type="AlphaFoldDB" id="A0A914VZZ9"/>
<evidence type="ECO:0000256" key="2">
    <source>
        <dbReference type="ARBA" id="ARBA00022692"/>
    </source>
</evidence>
<dbReference type="FunFam" id="1.20.1740.10:FF:000114">
    <property type="entry name" value="Solute carrier family 12 member 1"/>
    <property type="match status" value="1"/>
</dbReference>
<dbReference type="WBParaSite" id="PSAMB.scaffold282size59286.g4232.t1">
    <property type="protein sequence ID" value="PSAMB.scaffold282size59286.g4232.t1"/>
    <property type="gene ID" value="PSAMB.scaffold282size59286.g4232"/>
</dbReference>
<evidence type="ECO:0000313" key="9">
    <source>
        <dbReference type="WBParaSite" id="PSAMB.scaffold282size59286.g4232.t1"/>
    </source>
</evidence>
<evidence type="ECO:0000256" key="3">
    <source>
        <dbReference type="ARBA" id="ARBA00022989"/>
    </source>
</evidence>
<evidence type="ECO:0000259" key="7">
    <source>
        <dbReference type="Pfam" id="PF00324"/>
    </source>
</evidence>
<evidence type="ECO:0000256" key="4">
    <source>
        <dbReference type="ARBA" id="ARBA00023136"/>
    </source>
</evidence>
<dbReference type="GO" id="GO:0055078">
    <property type="term" value="P:sodium ion homeostasis"/>
    <property type="evidence" value="ECO:0007669"/>
    <property type="project" value="TreeGrafter"/>
</dbReference>
<dbReference type="GO" id="GO:0016020">
    <property type="term" value="C:membrane"/>
    <property type="evidence" value="ECO:0007669"/>
    <property type="project" value="UniProtKB-SubCell"/>
</dbReference>
<protein>
    <submittedName>
        <fullName evidence="9">Amino acid permease/ SLC12A domain-containing protein</fullName>
    </submittedName>
</protein>
<feature type="transmembrane region" description="Helical" evidence="6">
    <location>
        <begin position="212"/>
        <end position="236"/>
    </location>
</feature>
<accession>A0A914VZZ9</accession>
<feature type="transmembrane region" description="Helical" evidence="6">
    <location>
        <begin position="256"/>
        <end position="275"/>
    </location>
</feature>
<dbReference type="GO" id="GO:0008511">
    <property type="term" value="F:sodium:potassium:chloride symporter activity"/>
    <property type="evidence" value="ECO:0007669"/>
    <property type="project" value="TreeGrafter"/>
</dbReference>
<feature type="region of interest" description="Disordered" evidence="5">
    <location>
        <begin position="1"/>
        <end position="39"/>
    </location>
</feature>
<dbReference type="InterPro" id="IPR004842">
    <property type="entry name" value="SLC12A_fam"/>
</dbReference>
<reference evidence="9" key="1">
    <citation type="submission" date="2022-11" db="UniProtKB">
        <authorList>
            <consortium name="WormBaseParasite"/>
        </authorList>
    </citation>
    <scope>IDENTIFICATION</scope>
</reference>
<dbReference type="InterPro" id="IPR004841">
    <property type="entry name" value="AA-permease/SLC12A_dom"/>
</dbReference>
<evidence type="ECO:0000256" key="1">
    <source>
        <dbReference type="ARBA" id="ARBA00004141"/>
    </source>
</evidence>
<proteinExistence type="predicted"/>
<keyword evidence="2 6" id="KW-0812">Transmembrane</keyword>
<organism evidence="8 9">
    <name type="scientific">Plectus sambesii</name>
    <dbReference type="NCBI Taxonomy" id="2011161"/>
    <lineage>
        <taxon>Eukaryota</taxon>
        <taxon>Metazoa</taxon>
        <taxon>Ecdysozoa</taxon>
        <taxon>Nematoda</taxon>
        <taxon>Chromadorea</taxon>
        <taxon>Plectida</taxon>
        <taxon>Plectina</taxon>
        <taxon>Plectoidea</taxon>
        <taxon>Plectidae</taxon>
        <taxon>Plectus</taxon>
    </lineage>
</organism>
<dbReference type="Gene3D" id="1.20.1740.10">
    <property type="entry name" value="Amino acid/polyamine transporter I"/>
    <property type="match status" value="1"/>
</dbReference>
<keyword evidence="4 6" id="KW-0472">Membrane</keyword>
<name>A0A914VZZ9_9BILA</name>
<keyword evidence="3 6" id="KW-1133">Transmembrane helix</keyword>
<dbReference type="PANTHER" id="PTHR11827">
    <property type="entry name" value="SOLUTE CARRIER FAMILY 12, CATION COTRANSPORTERS"/>
    <property type="match status" value="1"/>
</dbReference>
<sequence>MENAADMLMDVQLRNPPLKGTDPADRTSRRLFNRRSSSASESNSLYHKSNWTSKSIEKPPTIDFYRRSSDFGGRLLVSRPSMKALFHGKTASLDTGDAKLKNNERGDSKRRSWASTQFDKIKATSLVKTRLKFGWVEGVFVRCLLNILGVMLYLRISWIAGQAGLLLGSLIVLFASTVTTITTLSMCAICTNGEVKGGGAYFLISRSLGPEFGGAIGLIFSVANSVGAAMYVVGFAETVRDIMKANDWIIIDNDTMDVRIIGLVTCTVLMSIVFIGTSFESRMQLGLLVILTASLVNYFVGTFFPVSEEQLNRGITGYS</sequence>
<feature type="domain" description="Amino acid permease/ SLC12A" evidence="7">
    <location>
        <begin position="138"/>
        <end position="314"/>
    </location>
</feature>
<evidence type="ECO:0000256" key="5">
    <source>
        <dbReference type="SAM" id="MobiDB-lite"/>
    </source>
</evidence>
<keyword evidence="8" id="KW-1185">Reference proteome</keyword>